<reference evidence="12" key="1">
    <citation type="submission" date="2016-02" db="EMBL/GenBank/DDBJ databases">
        <title>Draft genome sequence of Microdochium bolleyi, a fungal endophyte of beachgrass.</title>
        <authorList>
            <consortium name="DOE Joint Genome Institute"/>
            <person name="David A.S."/>
            <person name="May G."/>
            <person name="Haridas S."/>
            <person name="Lim J."/>
            <person name="Wang M."/>
            <person name="Labutti K."/>
            <person name="Lipzen A."/>
            <person name="Barry K."/>
            <person name="Grigoriev I.V."/>
        </authorList>
    </citation>
    <scope>NUCLEOTIDE SEQUENCE [LARGE SCALE GENOMIC DNA]</scope>
    <source>
        <strain evidence="12">J235TASD1</strain>
    </source>
</reference>
<feature type="chain" id="PRO_5007293693" description="ribonuclease T1" evidence="10">
    <location>
        <begin position="20"/>
        <end position="130"/>
    </location>
</feature>
<dbReference type="SUPFAM" id="SSF53933">
    <property type="entry name" value="Microbial ribonucleases"/>
    <property type="match status" value="1"/>
</dbReference>
<dbReference type="OrthoDB" id="5425539at2759"/>
<dbReference type="InterPro" id="IPR000026">
    <property type="entry name" value="N1-like"/>
</dbReference>
<evidence type="ECO:0000256" key="9">
    <source>
        <dbReference type="ARBA" id="ARBA00034015"/>
    </source>
</evidence>
<dbReference type="EC" id="4.6.1.24" evidence="2"/>
<keyword evidence="3" id="KW-0540">Nuclease</keyword>
<keyword evidence="7" id="KW-1015">Disulfide bond</keyword>
<keyword evidence="6" id="KW-0378">Hydrolase</keyword>
<dbReference type="PIRSF" id="PIRSF037430">
    <property type="entry name" value="RNase_U2"/>
    <property type="match status" value="1"/>
</dbReference>
<evidence type="ECO:0000256" key="5">
    <source>
        <dbReference type="ARBA" id="ARBA00022759"/>
    </source>
</evidence>
<accession>A0A136JBR4</accession>
<evidence type="ECO:0000256" key="10">
    <source>
        <dbReference type="SAM" id="SignalP"/>
    </source>
</evidence>
<keyword evidence="8" id="KW-0456">Lyase</keyword>
<dbReference type="CDD" id="cd00606">
    <property type="entry name" value="fungal_RNase"/>
    <property type="match status" value="1"/>
</dbReference>
<evidence type="ECO:0000313" key="12">
    <source>
        <dbReference type="Proteomes" id="UP000070501"/>
    </source>
</evidence>
<dbReference type="GO" id="GO:0003723">
    <property type="term" value="F:RNA binding"/>
    <property type="evidence" value="ECO:0007669"/>
    <property type="project" value="InterPro"/>
</dbReference>
<dbReference type="EMBL" id="KQ964247">
    <property type="protein sequence ID" value="KXJ94592.1"/>
    <property type="molecule type" value="Genomic_DNA"/>
</dbReference>
<dbReference type="AlphaFoldDB" id="A0A136JBR4"/>
<dbReference type="GO" id="GO:0016787">
    <property type="term" value="F:hydrolase activity"/>
    <property type="evidence" value="ECO:0007669"/>
    <property type="project" value="UniProtKB-KW"/>
</dbReference>
<dbReference type="InterPro" id="IPR048269">
    <property type="entry name" value="RNase_U2"/>
</dbReference>
<evidence type="ECO:0000256" key="4">
    <source>
        <dbReference type="ARBA" id="ARBA00022729"/>
    </source>
</evidence>
<evidence type="ECO:0000256" key="2">
    <source>
        <dbReference type="ARBA" id="ARBA00012549"/>
    </source>
</evidence>
<dbReference type="Pfam" id="PF00545">
    <property type="entry name" value="Ribonuclease"/>
    <property type="match status" value="1"/>
</dbReference>
<gene>
    <name evidence="11" type="ORF">Micbo1qcDRAFT_159797</name>
</gene>
<dbReference type="InParanoid" id="A0A136JBR4"/>
<evidence type="ECO:0000256" key="3">
    <source>
        <dbReference type="ARBA" id="ARBA00022722"/>
    </source>
</evidence>
<evidence type="ECO:0000256" key="8">
    <source>
        <dbReference type="ARBA" id="ARBA00023239"/>
    </source>
</evidence>
<dbReference type="Gene3D" id="3.10.450.30">
    <property type="entry name" value="Microbial ribonucleases"/>
    <property type="match status" value="1"/>
</dbReference>
<evidence type="ECO:0000313" key="11">
    <source>
        <dbReference type="EMBL" id="KXJ94592.1"/>
    </source>
</evidence>
<name>A0A136JBR4_9PEZI</name>
<dbReference type="PANTHER" id="PTHR42104">
    <property type="entry name" value="EXTRACELLULAR GUANYL-SPECIFIC RIBONUCLEASE RNTA (AFU_ORTHOLOGUE AFUA_4G03230)"/>
    <property type="match status" value="1"/>
</dbReference>
<dbReference type="InterPro" id="IPR016191">
    <property type="entry name" value="Ribonuclease/ribotoxin"/>
</dbReference>
<feature type="signal peptide" evidence="10">
    <location>
        <begin position="1"/>
        <end position="19"/>
    </location>
</feature>
<dbReference type="GO" id="GO:0046589">
    <property type="term" value="F:ribonuclease T1 activity"/>
    <property type="evidence" value="ECO:0007669"/>
    <property type="project" value="UniProtKB-EC"/>
</dbReference>
<keyword evidence="5" id="KW-0255">Endonuclease</keyword>
<dbReference type="PANTHER" id="PTHR42104:SF1">
    <property type="entry name" value="EXTRACELLULAR GUANYL-SPECIFIC RIBONUCLEASE RNTA (AFU_ORTHOLOGUE AFUA_4G03230)"/>
    <property type="match status" value="1"/>
</dbReference>
<protein>
    <recommendedName>
        <fullName evidence="2">ribonuclease T1</fullName>
        <ecNumber evidence="2">4.6.1.24</ecNumber>
    </recommendedName>
</protein>
<dbReference type="Proteomes" id="UP000070501">
    <property type="component" value="Unassembled WGS sequence"/>
</dbReference>
<comment type="similarity">
    <text evidence="1">Belongs to the ribonuclease N1/T1 family.</text>
</comment>
<sequence>MLGVKTLFIAALSVVSVAAGPIEIRQNCQYTCGSVCYSSGAINAAVTQGYKYYQNNQQVGSNNYPHTFNNREGFDFLVSGPFQEFPILRGGSVYTGGSPGADRVVFNRSGRLAGAITHTGASGNNFVECR</sequence>
<comment type="catalytic activity">
    <reaction evidence="9">
        <text>[RNA] containing guanosine + H2O = an [RNA fragment]-3'-guanosine-3'-phosphate + a 5'-hydroxy-ribonucleotide-3'-[RNA fragment].</text>
        <dbReference type="EC" id="4.6.1.24"/>
    </reaction>
</comment>
<keyword evidence="12" id="KW-1185">Reference proteome</keyword>
<evidence type="ECO:0000256" key="6">
    <source>
        <dbReference type="ARBA" id="ARBA00022801"/>
    </source>
</evidence>
<keyword evidence="4 10" id="KW-0732">Signal</keyword>
<evidence type="ECO:0000256" key="1">
    <source>
        <dbReference type="ARBA" id="ARBA00009006"/>
    </source>
</evidence>
<organism evidence="11 12">
    <name type="scientific">Microdochium bolleyi</name>
    <dbReference type="NCBI Taxonomy" id="196109"/>
    <lineage>
        <taxon>Eukaryota</taxon>
        <taxon>Fungi</taxon>
        <taxon>Dikarya</taxon>
        <taxon>Ascomycota</taxon>
        <taxon>Pezizomycotina</taxon>
        <taxon>Sordariomycetes</taxon>
        <taxon>Xylariomycetidae</taxon>
        <taxon>Xylariales</taxon>
        <taxon>Microdochiaceae</taxon>
        <taxon>Microdochium</taxon>
    </lineage>
</organism>
<proteinExistence type="inferred from homology"/>
<evidence type="ECO:0000256" key="7">
    <source>
        <dbReference type="ARBA" id="ARBA00023157"/>
    </source>
</evidence>